<gene>
    <name evidence="1" type="ORF">S01H1_18335</name>
</gene>
<protein>
    <submittedName>
        <fullName evidence="1">Uncharacterized protein</fullName>
    </submittedName>
</protein>
<comment type="caution">
    <text evidence="1">The sequence shown here is derived from an EMBL/GenBank/DDBJ whole genome shotgun (WGS) entry which is preliminary data.</text>
</comment>
<dbReference type="EMBL" id="BARS01009799">
    <property type="protein sequence ID" value="GAF79720.1"/>
    <property type="molecule type" value="Genomic_DNA"/>
</dbReference>
<name>X0TUC4_9ZZZZ</name>
<accession>X0TUC4</accession>
<evidence type="ECO:0000313" key="1">
    <source>
        <dbReference type="EMBL" id="GAF79720.1"/>
    </source>
</evidence>
<dbReference type="AlphaFoldDB" id="X0TUC4"/>
<sequence length="284" mass="31951">MKRETSTYNFDDEGRFEIRNYNWSKPVSSFLPGIAGIWGVPSWCYFVNRGQLVCSLGVEDKDGAILEFISFNQALTQVEQTGFRTFIRMDDKVYEPFKKAGSRQANQILRISPHELEIEEQNQAFGLNTHVLYFPLVELPLAGLVRVVQITNTQKEACTIDIIDGVARLIPYGTSFEHQKVTARHIEALMQVTEISGVPVFKLKQTADDISEIGEIAGGHFMISQRLRGEIHPQGTIVDPRVVFGGTDQLGIPWAFQAEELRELLAVKQMRANQTPCAFSAWSA</sequence>
<reference evidence="1" key="1">
    <citation type="journal article" date="2014" name="Front. Microbiol.">
        <title>High frequency of phylogenetically diverse reductive dehalogenase-homologous genes in deep subseafloor sedimentary metagenomes.</title>
        <authorList>
            <person name="Kawai M."/>
            <person name="Futagami T."/>
            <person name="Toyoda A."/>
            <person name="Takaki Y."/>
            <person name="Nishi S."/>
            <person name="Hori S."/>
            <person name="Arai W."/>
            <person name="Tsubouchi T."/>
            <person name="Morono Y."/>
            <person name="Uchiyama I."/>
            <person name="Ito T."/>
            <person name="Fujiyama A."/>
            <person name="Inagaki F."/>
            <person name="Takami H."/>
        </authorList>
    </citation>
    <scope>NUCLEOTIDE SEQUENCE</scope>
    <source>
        <strain evidence="1">Expedition CK06-06</strain>
    </source>
</reference>
<proteinExistence type="predicted"/>
<organism evidence="1">
    <name type="scientific">marine sediment metagenome</name>
    <dbReference type="NCBI Taxonomy" id="412755"/>
    <lineage>
        <taxon>unclassified sequences</taxon>
        <taxon>metagenomes</taxon>
        <taxon>ecological metagenomes</taxon>
    </lineage>
</organism>
<feature type="non-terminal residue" evidence="1">
    <location>
        <position position="284"/>
    </location>
</feature>